<gene>
    <name evidence="1" type="ORF">BB021_16950</name>
</gene>
<protein>
    <submittedName>
        <fullName evidence="1">Uncharacterized protein</fullName>
    </submittedName>
</protein>
<evidence type="ECO:0000313" key="1">
    <source>
        <dbReference type="EMBL" id="OPB84430.1"/>
    </source>
</evidence>
<name>A0ABX3N312_9FLAO</name>
<comment type="caution">
    <text evidence="1">The sequence shown here is derived from an EMBL/GenBank/DDBJ whole genome shotgun (WGS) entry which is preliminary data.</text>
</comment>
<dbReference type="Proteomes" id="UP000190016">
    <property type="component" value="Unassembled WGS sequence"/>
</dbReference>
<dbReference type="EMBL" id="MBDS01000020">
    <property type="protein sequence ID" value="OPB84430.1"/>
    <property type="molecule type" value="Genomic_DNA"/>
</dbReference>
<proteinExistence type="predicted"/>
<keyword evidence="2" id="KW-1185">Reference proteome</keyword>
<organism evidence="1 2">
    <name type="scientific">Elizabethkingia ursingii</name>
    <dbReference type="NCBI Taxonomy" id="1756150"/>
    <lineage>
        <taxon>Bacteria</taxon>
        <taxon>Pseudomonadati</taxon>
        <taxon>Bacteroidota</taxon>
        <taxon>Flavobacteriia</taxon>
        <taxon>Flavobacteriales</taxon>
        <taxon>Weeksellaceae</taxon>
        <taxon>Elizabethkingia</taxon>
    </lineage>
</organism>
<dbReference type="RefSeq" id="WP_078779789.1">
    <property type="nucleotide sequence ID" value="NZ_MBDS01000020.1"/>
</dbReference>
<evidence type="ECO:0000313" key="2">
    <source>
        <dbReference type="Proteomes" id="UP000190016"/>
    </source>
</evidence>
<sequence>MQDNLRIYFSDKTKFEGIIKNRGGFNCTINSDDILTDNPNASIYPVKGNIGSMCYVISAQNAYIENSIHKYYNLITSGEEYNYNDFSYCDIAHTLDELKNELPEYDFHDTRITSLEFGFNLQLDCSVKDLIEKNILLYNFKTHYVFEDKKQFVLKKFKSGNHTFKIYDKGRQCGLDYELLRIELKYNFKELKKIGIYTFNDLYSPLANYSLFKDFKSKFEKLIIVDDRFAENLTNEEIANLGNKLEYTYWKRKDFAETTKYRHKKKFLEYISHKRLNKKFEYLHAKIIQKFSQLFKDCDGVVPISI</sequence>
<reference evidence="1 2" key="1">
    <citation type="submission" date="2016-07" db="EMBL/GenBank/DDBJ databases">
        <title>Revisiting the Taxonomy of the Elizabethkingia Genus based on Whole-Genome Sequencing, Optical Mapping, and MALDI-TOF.</title>
        <authorList>
            <person name="Nicholson A.C."/>
        </authorList>
    </citation>
    <scope>NUCLEOTIDE SEQUENCE [LARGE SCALE GENOMIC DNA]</scope>
    <source>
        <strain evidence="1 2">C1558</strain>
    </source>
</reference>
<accession>A0ABX3N312</accession>